<dbReference type="PANTHER" id="PTHR42785:SF1">
    <property type="entry name" value="DNA TOPOISOMERASE"/>
    <property type="match status" value="1"/>
</dbReference>
<dbReference type="GO" id="GO:0006265">
    <property type="term" value="P:DNA topological change"/>
    <property type="evidence" value="ECO:0007669"/>
    <property type="project" value="InterPro"/>
</dbReference>
<name>A0A8J6LZZ2_9ALTE</name>
<protein>
    <submittedName>
        <fullName evidence="2">Topoisomerase DNA-binding C4 zinc finger domain-containing protein</fullName>
    </submittedName>
</protein>
<feature type="domain" description="DNA topoisomerase type IA zn finger" evidence="1">
    <location>
        <begin position="55"/>
        <end position="90"/>
    </location>
</feature>
<dbReference type="Pfam" id="PF01396">
    <property type="entry name" value="Zn_ribbon_Top1"/>
    <property type="match status" value="4"/>
</dbReference>
<feature type="domain" description="DNA topoisomerase type IA zn finger" evidence="1">
    <location>
        <begin position="97"/>
        <end position="133"/>
    </location>
</feature>
<evidence type="ECO:0000313" key="2">
    <source>
        <dbReference type="EMBL" id="MBC3766610.1"/>
    </source>
</evidence>
<feature type="domain" description="DNA topoisomerase type IA zn finger" evidence="1">
    <location>
        <begin position="137"/>
        <end position="153"/>
    </location>
</feature>
<dbReference type="PANTHER" id="PTHR42785">
    <property type="entry name" value="DNA TOPOISOMERASE, TYPE IA, CORE"/>
    <property type="match status" value="1"/>
</dbReference>
<dbReference type="EMBL" id="JACNEP010000009">
    <property type="protein sequence ID" value="MBC3766610.1"/>
    <property type="molecule type" value="Genomic_DNA"/>
</dbReference>
<comment type="caution">
    <text evidence="2">The sequence shown here is derived from an EMBL/GenBank/DDBJ whole genome shotgun (WGS) entry which is preliminary data.</text>
</comment>
<evidence type="ECO:0000313" key="3">
    <source>
        <dbReference type="Proteomes" id="UP000601768"/>
    </source>
</evidence>
<organism evidence="2 3">
    <name type="scientific">Neptunicella marina</name>
    <dbReference type="NCBI Taxonomy" id="2125989"/>
    <lineage>
        <taxon>Bacteria</taxon>
        <taxon>Pseudomonadati</taxon>
        <taxon>Pseudomonadota</taxon>
        <taxon>Gammaproteobacteria</taxon>
        <taxon>Alteromonadales</taxon>
        <taxon>Alteromonadaceae</taxon>
        <taxon>Neptunicella</taxon>
    </lineage>
</organism>
<keyword evidence="2" id="KW-0238">DNA-binding</keyword>
<proteinExistence type="predicted"/>
<gene>
    <name evidence="2" type="ORF">H8B19_12040</name>
</gene>
<reference evidence="2" key="2">
    <citation type="submission" date="2020-08" db="EMBL/GenBank/DDBJ databases">
        <authorList>
            <person name="Lai Q."/>
        </authorList>
    </citation>
    <scope>NUCLEOTIDE SEQUENCE</scope>
    <source>
        <strain evidence="2">S27-2</strain>
    </source>
</reference>
<accession>A0A8J6LZZ2</accession>
<dbReference type="SUPFAM" id="SSF57783">
    <property type="entry name" value="Zinc beta-ribbon"/>
    <property type="match status" value="2"/>
</dbReference>
<dbReference type="InterPro" id="IPR000380">
    <property type="entry name" value="Topo_IA"/>
</dbReference>
<dbReference type="GO" id="GO:0003917">
    <property type="term" value="F:DNA topoisomerase type I (single strand cut, ATP-independent) activity"/>
    <property type="evidence" value="ECO:0007669"/>
    <property type="project" value="InterPro"/>
</dbReference>
<keyword evidence="3" id="KW-1185">Reference proteome</keyword>
<dbReference type="AlphaFoldDB" id="A0A8J6LZZ2"/>
<dbReference type="InterPro" id="IPR013498">
    <property type="entry name" value="Topo_IA_Znf"/>
</dbReference>
<sequence length="175" mass="19348">MSDALGTCPKCDGALAIKHGKKGAFIGCTHYPECDFAKPLHEHEESVIKVIDGSVCPECGAELAIKKGRYGMFIGCTNFPACHHIESNKQQKETRFDCPQCQLHHLVKRTNRYGKTFYACDGYPKCKFALNAEPLAGSCEACGFKLLYKKGQKRVCADKKCQHVQSEPAQTNDSN</sequence>
<dbReference type="GO" id="GO:0003677">
    <property type="term" value="F:DNA binding"/>
    <property type="evidence" value="ECO:0007669"/>
    <property type="project" value="UniProtKB-KW"/>
</dbReference>
<feature type="domain" description="DNA topoisomerase type IA zn finger" evidence="1">
    <location>
        <begin position="6"/>
        <end position="41"/>
    </location>
</feature>
<reference evidence="2" key="1">
    <citation type="journal article" date="2018" name="Int. J. Syst. Evol. Microbiol.">
        <title>Neptunicella marina gen. nov., sp. nov., isolated from surface seawater.</title>
        <authorList>
            <person name="Liu X."/>
            <person name="Lai Q."/>
            <person name="Du Y."/>
            <person name="Zhang X."/>
            <person name="Liu Z."/>
            <person name="Sun F."/>
            <person name="Shao Z."/>
        </authorList>
    </citation>
    <scope>NUCLEOTIDE SEQUENCE</scope>
    <source>
        <strain evidence="2">S27-2</strain>
    </source>
</reference>
<dbReference type="GO" id="GO:0005694">
    <property type="term" value="C:chromosome"/>
    <property type="evidence" value="ECO:0007669"/>
    <property type="project" value="InterPro"/>
</dbReference>
<dbReference type="Gene3D" id="3.30.65.10">
    <property type="entry name" value="Bacterial Topoisomerase I, domain 1"/>
    <property type="match status" value="3"/>
</dbReference>
<evidence type="ECO:0000259" key="1">
    <source>
        <dbReference type="Pfam" id="PF01396"/>
    </source>
</evidence>
<dbReference type="Proteomes" id="UP000601768">
    <property type="component" value="Unassembled WGS sequence"/>
</dbReference>